<accession>A0AB32T9N3</accession>
<dbReference type="Proteomes" id="UP000000437">
    <property type="component" value="Chromosome 2"/>
</dbReference>
<evidence type="ECO:0000259" key="1">
    <source>
        <dbReference type="Pfam" id="PF20478"/>
    </source>
</evidence>
<dbReference type="GeneID" id="137487826"/>
<keyword evidence="2" id="KW-1185">Reference proteome</keyword>
<organism evidence="2 3">
    <name type="scientific">Danio rerio</name>
    <name type="common">Zebrafish</name>
    <name type="synonym">Brachydanio rerio</name>
    <dbReference type="NCBI Taxonomy" id="7955"/>
    <lineage>
        <taxon>Eukaryota</taxon>
        <taxon>Metazoa</taxon>
        <taxon>Chordata</taxon>
        <taxon>Craniata</taxon>
        <taxon>Vertebrata</taxon>
        <taxon>Euteleostomi</taxon>
        <taxon>Actinopterygii</taxon>
        <taxon>Neopterygii</taxon>
        <taxon>Teleostei</taxon>
        <taxon>Ostariophysi</taxon>
        <taxon>Cypriniformes</taxon>
        <taxon>Danionidae</taxon>
        <taxon>Danioninae</taxon>
        <taxon>Danio</taxon>
    </lineage>
</organism>
<gene>
    <name evidence="3" type="primary">LOC137487826</name>
</gene>
<reference evidence="3" key="1">
    <citation type="submission" date="2025-08" db="UniProtKB">
        <authorList>
            <consortium name="RefSeq"/>
        </authorList>
    </citation>
    <scope>IDENTIFICATION</scope>
    <source>
        <strain evidence="3">Tuebingen</strain>
        <tissue evidence="3">Fibroblasts and whole tissue</tissue>
    </source>
</reference>
<evidence type="ECO:0000313" key="3">
    <source>
        <dbReference type="RefSeq" id="XP_068070113.1"/>
    </source>
</evidence>
<dbReference type="KEGG" id="dre:137487826"/>
<protein>
    <submittedName>
        <fullName evidence="3">P2X purinoceptor 7-like</fullName>
    </submittedName>
</protein>
<dbReference type="PANTHER" id="PTHR36981:SF9">
    <property type="entry name" value="NANOR-RELATED"/>
    <property type="match status" value="1"/>
</dbReference>
<evidence type="ECO:0000313" key="2">
    <source>
        <dbReference type="Proteomes" id="UP000000437"/>
    </source>
</evidence>
<feature type="domain" description="P2X purinoreceptor 7 intracellular" evidence="1">
    <location>
        <begin position="27"/>
        <end position="163"/>
    </location>
</feature>
<name>A0AB32T9N3_DANRE</name>
<dbReference type="RefSeq" id="XP_068070113.1">
    <property type="nucleotide sequence ID" value="XM_068214012.2"/>
</dbReference>
<proteinExistence type="predicted"/>
<dbReference type="InterPro" id="IPR046815">
    <property type="entry name" value="P2RX7_C"/>
</dbReference>
<sequence length="167" mass="19384">MSERNTIQPYIFDTDSDTDQAESTVEESIIRMCQNVSEWCSCGNCEKMPTEAENVCCWEIPQVRRRMDQLELQPSCMTEHPGMDPVCFNIYSLQNASNIYKADYGPLRLRGVQKQCRFLAYRSFASWCWGFLGRRVRVVIPACVVLKIRRQFPEEQGSYVGFRIAID</sequence>
<dbReference type="AlphaFoldDB" id="A0AB32T9N3"/>
<dbReference type="PANTHER" id="PTHR36981">
    <property type="entry name" value="ZGC:195170"/>
    <property type="match status" value="1"/>
</dbReference>
<dbReference type="Pfam" id="PF20478">
    <property type="entry name" value="P2RX7_C"/>
    <property type="match status" value="1"/>
</dbReference>